<organism evidence="3 4">
    <name type="scientific">Thiohalorhabdus denitrificans</name>
    <dbReference type="NCBI Taxonomy" id="381306"/>
    <lineage>
        <taxon>Bacteria</taxon>
        <taxon>Pseudomonadati</taxon>
        <taxon>Pseudomonadota</taxon>
        <taxon>Gammaproteobacteria</taxon>
        <taxon>Thiohalorhabdales</taxon>
        <taxon>Thiohalorhabdaceae</taxon>
        <taxon>Thiohalorhabdus</taxon>
    </lineage>
</organism>
<evidence type="ECO:0000313" key="3">
    <source>
        <dbReference type="EMBL" id="SCX79438.1"/>
    </source>
</evidence>
<reference evidence="4" key="1">
    <citation type="submission" date="2016-10" db="EMBL/GenBank/DDBJ databases">
        <authorList>
            <person name="Varghese N."/>
        </authorList>
    </citation>
    <scope>NUCLEOTIDE SEQUENCE [LARGE SCALE GENOMIC DNA]</scope>
    <source>
        <strain evidence="4">HL 19</strain>
    </source>
</reference>
<evidence type="ECO:0000256" key="1">
    <source>
        <dbReference type="ARBA" id="ARBA00009981"/>
    </source>
</evidence>
<comment type="similarity">
    <text evidence="1 2">Belongs to the phD/YefM antitoxin family.</text>
</comment>
<comment type="function">
    <text evidence="2">Antitoxin component of a type II toxin-antitoxin (TA) system.</text>
</comment>
<keyword evidence="4" id="KW-1185">Reference proteome</keyword>
<dbReference type="STRING" id="381306.AN478_11980"/>
<dbReference type="AlphaFoldDB" id="A0A0P9CRG2"/>
<dbReference type="RefSeq" id="WP_054967103.1">
    <property type="nucleotide sequence ID" value="NZ_FMUN01000001.1"/>
</dbReference>
<evidence type="ECO:0000256" key="2">
    <source>
        <dbReference type="RuleBase" id="RU362080"/>
    </source>
</evidence>
<dbReference type="NCBIfam" id="TIGR01552">
    <property type="entry name" value="phd_fam"/>
    <property type="match status" value="1"/>
</dbReference>
<dbReference type="Gene3D" id="3.40.1620.10">
    <property type="entry name" value="YefM-like domain"/>
    <property type="match status" value="1"/>
</dbReference>
<evidence type="ECO:0000313" key="4">
    <source>
        <dbReference type="Proteomes" id="UP000183104"/>
    </source>
</evidence>
<dbReference type="OrthoDB" id="9800503at2"/>
<gene>
    <name evidence="3" type="ORF">SAMN05661077_0467</name>
</gene>
<dbReference type="InterPro" id="IPR036165">
    <property type="entry name" value="YefM-like_sf"/>
</dbReference>
<dbReference type="SUPFAM" id="SSF143120">
    <property type="entry name" value="YefM-like"/>
    <property type="match status" value="1"/>
</dbReference>
<dbReference type="Proteomes" id="UP000183104">
    <property type="component" value="Unassembled WGS sequence"/>
</dbReference>
<sequence length="85" mass="9349">MEVVNIHDAKTRLSRLLEEVQEGKPFIIAKSGKPIARVTSVEAPEPGKTRRIGFLAGQIKVPEDFDRMGEAEILSMFGEDDAPSP</sequence>
<proteinExistence type="inferred from homology"/>
<dbReference type="EMBL" id="FMUN01000001">
    <property type="protein sequence ID" value="SCX79438.1"/>
    <property type="molecule type" value="Genomic_DNA"/>
</dbReference>
<accession>A0A0P9CRG2</accession>
<protein>
    <recommendedName>
        <fullName evidence="2">Antitoxin</fullName>
    </recommendedName>
</protein>
<dbReference type="InterPro" id="IPR006442">
    <property type="entry name" value="Antitoxin_Phd/YefM"/>
</dbReference>
<name>A0A0P9CRG2_9GAMM</name>
<dbReference type="Pfam" id="PF02604">
    <property type="entry name" value="PhdYeFM_antitox"/>
    <property type="match status" value="1"/>
</dbReference>